<gene>
    <name evidence="2" type="ORF">PCOR1329_LOCUS7378</name>
</gene>
<proteinExistence type="predicted"/>
<keyword evidence="3" id="KW-1185">Reference proteome</keyword>
<feature type="region of interest" description="Disordered" evidence="1">
    <location>
        <begin position="202"/>
        <end position="236"/>
    </location>
</feature>
<feature type="region of interest" description="Disordered" evidence="1">
    <location>
        <begin position="151"/>
        <end position="170"/>
    </location>
</feature>
<dbReference type="Proteomes" id="UP001189429">
    <property type="component" value="Unassembled WGS sequence"/>
</dbReference>
<protein>
    <submittedName>
        <fullName evidence="2">Uncharacterized protein</fullName>
    </submittedName>
</protein>
<evidence type="ECO:0000256" key="1">
    <source>
        <dbReference type="SAM" id="MobiDB-lite"/>
    </source>
</evidence>
<comment type="caution">
    <text evidence="2">The sequence shown here is derived from an EMBL/GenBank/DDBJ whole genome shotgun (WGS) entry which is preliminary data.</text>
</comment>
<organism evidence="2 3">
    <name type="scientific">Prorocentrum cordatum</name>
    <dbReference type="NCBI Taxonomy" id="2364126"/>
    <lineage>
        <taxon>Eukaryota</taxon>
        <taxon>Sar</taxon>
        <taxon>Alveolata</taxon>
        <taxon>Dinophyceae</taxon>
        <taxon>Prorocentrales</taxon>
        <taxon>Prorocentraceae</taxon>
        <taxon>Prorocentrum</taxon>
    </lineage>
</organism>
<feature type="compositionally biased region" description="Low complexity" evidence="1">
    <location>
        <begin position="227"/>
        <end position="236"/>
    </location>
</feature>
<name>A0ABN9Q2Y2_9DINO</name>
<dbReference type="EMBL" id="CAUYUJ010002002">
    <property type="protein sequence ID" value="CAK0798708.1"/>
    <property type="molecule type" value="Genomic_DNA"/>
</dbReference>
<evidence type="ECO:0000313" key="3">
    <source>
        <dbReference type="Proteomes" id="UP001189429"/>
    </source>
</evidence>
<reference evidence="2" key="1">
    <citation type="submission" date="2023-10" db="EMBL/GenBank/DDBJ databases">
        <authorList>
            <person name="Chen Y."/>
            <person name="Shah S."/>
            <person name="Dougan E. K."/>
            <person name="Thang M."/>
            <person name="Chan C."/>
        </authorList>
    </citation>
    <scope>NUCLEOTIDE SEQUENCE [LARGE SCALE GENOMIC DNA]</scope>
</reference>
<accession>A0ABN9Q2Y2</accession>
<evidence type="ECO:0000313" key="2">
    <source>
        <dbReference type="EMBL" id="CAK0798708.1"/>
    </source>
</evidence>
<sequence length="272" mass="28394">MVVRGAAAGNCPWPSTQDRRLARRRARDACERGLWRAQRGLWRALRGRGDPPCSGTALVALAEEVNRRERLSRGVLVSRILGSRTAHGDVLIRNCCSQHARDLPEDGAGMALWRAAARGPRLGAGGFPAAGVPDCLPSAGRREALRDDRLPVPMSQAGHSGSHGVEDVRGGGRVDCALPSDAPQARGGAAAFISCAFEGDGDSASSDQGLSEEGEPASVDASERGSSHAGCALGGSASAAAPSALRADAPEFWPVVQELIPRFEEANYTLAE</sequence>